<dbReference type="AlphaFoldDB" id="A0A918AX57"/>
<dbReference type="Proteomes" id="UP000654123">
    <property type="component" value="Unassembled WGS sequence"/>
</dbReference>
<feature type="compositionally biased region" description="Basic residues" evidence="1">
    <location>
        <begin position="1"/>
        <end position="11"/>
    </location>
</feature>
<reference evidence="2" key="1">
    <citation type="journal article" date="2014" name="Int. J. Syst. Evol. Microbiol.">
        <title>Complete genome sequence of Corynebacterium casei LMG S-19264T (=DSM 44701T), isolated from a smear-ripened cheese.</title>
        <authorList>
            <consortium name="US DOE Joint Genome Institute (JGI-PGF)"/>
            <person name="Walter F."/>
            <person name="Albersmeier A."/>
            <person name="Kalinowski J."/>
            <person name="Ruckert C."/>
        </authorList>
    </citation>
    <scope>NUCLEOTIDE SEQUENCE</scope>
    <source>
        <strain evidence="2">JCM 4335</strain>
    </source>
</reference>
<comment type="caution">
    <text evidence="2">The sequence shown here is derived from an EMBL/GenBank/DDBJ whole genome shotgun (WGS) entry which is preliminary data.</text>
</comment>
<name>A0A918AX57_9ACTN</name>
<accession>A0A918AX57</accession>
<dbReference type="EMBL" id="BMSV01000002">
    <property type="protein sequence ID" value="GGP95788.1"/>
    <property type="molecule type" value="Genomic_DNA"/>
</dbReference>
<dbReference type="RefSeq" id="WP_189530566.1">
    <property type="nucleotide sequence ID" value="NZ_BMSV01000002.1"/>
</dbReference>
<protein>
    <submittedName>
        <fullName evidence="2">Uncharacterized protein</fullName>
    </submittedName>
</protein>
<organism evidence="2 3">
    <name type="scientific">Streptomyces roseolilacinus</name>
    <dbReference type="NCBI Taxonomy" id="66904"/>
    <lineage>
        <taxon>Bacteria</taxon>
        <taxon>Bacillati</taxon>
        <taxon>Actinomycetota</taxon>
        <taxon>Actinomycetes</taxon>
        <taxon>Kitasatosporales</taxon>
        <taxon>Streptomycetaceae</taxon>
        <taxon>Streptomyces</taxon>
    </lineage>
</organism>
<evidence type="ECO:0000313" key="2">
    <source>
        <dbReference type="EMBL" id="GGP95788.1"/>
    </source>
</evidence>
<reference evidence="2" key="2">
    <citation type="submission" date="2020-09" db="EMBL/GenBank/DDBJ databases">
        <authorList>
            <person name="Sun Q."/>
            <person name="Ohkuma M."/>
        </authorList>
    </citation>
    <scope>NUCLEOTIDE SEQUENCE</scope>
    <source>
        <strain evidence="2">JCM 4335</strain>
    </source>
</reference>
<proteinExistence type="predicted"/>
<gene>
    <name evidence="2" type="ORF">GCM10010249_12340</name>
</gene>
<keyword evidence="3" id="KW-1185">Reference proteome</keyword>
<sequence length="49" mass="4736">MSAARGARRLVGRAGPGDAPAADDDAAVYGGGELRVAADPEGRAAVSLA</sequence>
<evidence type="ECO:0000313" key="3">
    <source>
        <dbReference type="Proteomes" id="UP000654123"/>
    </source>
</evidence>
<evidence type="ECO:0000256" key="1">
    <source>
        <dbReference type="SAM" id="MobiDB-lite"/>
    </source>
</evidence>
<feature type="region of interest" description="Disordered" evidence="1">
    <location>
        <begin position="1"/>
        <end position="26"/>
    </location>
</feature>